<dbReference type="Pfam" id="PF05795">
    <property type="entry name" value="Plasmodium_Vir"/>
    <property type="match status" value="3"/>
</dbReference>
<dbReference type="VEuPathDB" id="PlasmoDB:POWCR01_000145400"/>
<dbReference type="OrthoDB" id="381600at2759"/>
<feature type="transmembrane region" description="Helical" evidence="1">
    <location>
        <begin position="543"/>
        <end position="566"/>
    </location>
</feature>
<dbReference type="InterPro" id="IPR008780">
    <property type="entry name" value="Plasmodium_Vir"/>
</dbReference>
<proteinExistence type="predicted"/>
<keyword evidence="1" id="KW-0472">Membrane</keyword>
<organism evidence="2 3">
    <name type="scientific">Plasmodium ovale</name>
    <name type="common">malaria parasite P. ovale</name>
    <dbReference type="NCBI Taxonomy" id="36330"/>
    <lineage>
        <taxon>Eukaryota</taxon>
        <taxon>Sar</taxon>
        <taxon>Alveolata</taxon>
        <taxon>Apicomplexa</taxon>
        <taxon>Aconoidasida</taxon>
        <taxon>Haemosporida</taxon>
        <taxon>Plasmodiidae</taxon>
        <taxon>Plasmodium</taxon>
        <taxon>Plasmodium (Plasmodium)</taxon>
    </lineage>
</organism>
<name>A0A1C3KJ50_PLAOA</name>
<sequence length="616" mass="73048">MSDTPVDSALSELLVNDVIWDKSPLYVFYESLNALYQKNSTFSCDPRELKISNGNAHICNIWGNVKNILNRWDSEYGNYRGLSSNKKCDYLNYWLYDKLNVIDDFTDVFSFYNAWQHYVSSNSEIKEKCYAKFYNGFTKEKFKKKKKLYDFLEYYNSIKDKILKGTAKNKKGYCDYIENIFQLYKEILYNNIAHVYSEDINNFQKIFMLNNRELSFVSRECPGRCLHLVFNQNNRNLCPRELEELKSLKTKEKTCEIRNNVAIVKAGDNPDYDDILNDSPAYKIYKKLNEENKYCGYNGYCIKINAHENSYPGISKLCTDIVENLVKLPEIEDAGDRNQRCLYYMYWIYDKINNMPISKSKNIGDYPVVHELFDVVNKVNHILEKNKQCYFDYNLESTIQGLSEMKYLHDYFNIYDHVKDKLSSLSDKKKSCEYITHINTIYEKYIVSCCHCYGSNDIICHEDCPNYFKCDEEKNPFKLYSDLNCVSILNKNIKKIDKPVTVDNYVKWLTKISHENPELLKPRNTHNSNTSKSMHNNSTYDPFYAAMIISFSFLGILFTFFLFYKFTPIESYIHRKGLSKKYIKHDFQDVYELEKDTKIQRKNTRNKRLQIKYHST</sequence>
<dbReference type="VEuPathDB" id="PlasmoDB:PocGH01_00064500"/>
<evidence type="ECO:0000313" key="2">
    <source>
        <dbReference type="EMBL" id="SBT73880.1"/>
    </source>
</evidence>
<protein>
    <submittedName>
        <fullName evidence="2">PIR protein</fullName>
    </submittedName>
</protein>
<dbReference type="EMBL" id="FLRJ01000544">
    <property type="protein sequence ID" value="SBT73880.1"/>
    <property type="molecule type" value="Genomic_DNA"/>
</dbReference>
<accession>A0A1C3KJ50</accession>
<dbReference type="Proteomes" id="UP000243200">
    <property type="component" value="Unassembled WGS sequence"/>
</dbReference>
<gene>
    <name evidence="2" type="primary">PowCR01_000145400</name>
    <name evidence="2" type="ORF">POWCR01_000145400</name>
</gene>
<keyword evidence="1" id="KW-1133">Transmembrane helix</keyword>
<evidence type="ECO:0000256" key="1">
    <source>
        <dbReference type="SAM" id="Phobius"/>
    </source>
</evidence>
<keyword evidence="1" id="KW-0812">Transmembrane</keyword>
<reference evidence="2 3" key="1">
    <citation type="submission" date="2016-06" db="EMBL/GenBank/DDBJ databases">
        <authorList>
            <consortium name="Pathogen Informatics"/>
        </authorList>
    </citation>
    <scope>NUCLEOTIDE SEQUENCE [LARGE SCALE GENOMIC DNA]</scope>
</reference>
<dbReference type="AlphaFoldDB" id="A0A1C3KJ50"/>
<evidence type="ECO:0000313" key="3">
    <source>
        <dbReference type="Proteomes" id="UP000243200"/>
    </source>
</evidence>